<protein>
    <submittedName>
        <fullName evidence="1">Uncharacterized protein</fullName>
    </submittedName>
</protein>
<accession>A0A7J7VYW2</accession>
<name>A0A7J7VYW2_MYOMY</name>
<dbReference type="EMBL" id="JABWUV010000009">
    <property type="protein sequence ID" value="KAF6330322.1"/>
    <property type="molecule type" value="Genomic_DNA"/>
</dbReference>
<gene>
    <name evidence="1" type="ORF">mMyoMyo1_012312</name>
</gene>
<sequence>MRHPQRVSRLPQSNFHNNCLISLGGVSSHCSDSVSVFTILGLGGHCLPCAEILAIECASTWLEHCHDSGSGAMSLESLQLVNVSVQGSEQLLACLVQHEAHPHIWPTSSCSQQPPPYTRSLGVHASCLHPLLEAGGLPLLLSGQRYLNSQCPS</sequence>
<organism evidence="1 2">
    <name type="scientific">Myotis myotis</name>
    <name type="common">Greater mouse-eared bat</name>
    <name type="synonym">Vespertilio myotis</name>
    <dbReference type="NCBI Taxonomy" id="51298"/>
    <lineage>
        <taxon>Eukaryota</taxon>
        <taxon>Metazoa</taxon>
        <taxon>Chordata</taxon>
        <taxon>Craniata</taxon>
        <taxon>Vertebrata</taxon>
        <taxon>Euteleostomi</taxon>
        <taxon>Mammalia</taxon>
        <taxon>Eutheria</taxon>
        <taxon>Laurasiatheria</taxon>
        <taxon>Chiroptera</taxon>
        <taxon>Yangochiroptera</taxon>
        <taxon>Vespertilionidae</taxon>
        <taxon>Myotis</taxon>
    </lineage>
</organism>
<evidence type="ECO:0000313" key="1">
    <source>
        <dbReference type="EMBL" id="KAF6330322.1"/>
    </source>
</evidence>
<keyword evidence="2" id="KW-1185">Reference proteome</keyword>
<dbReference type="AlphaFoldDB" id="A0A7J7VYW2"/>
<comment type="caution">
    <text evidence="1">The sequence shown here is derived from an EMBL/GenBank/DDBJ whole genome shotgun (WGS) entry which is preliminary data.</text>
</comment>
<dbReference type="Proteomes" id="UP000527355">
    <property type="component" value="Unassembled WGS sequence"/>
</dbReference>
<proteinExistence type="predicted"/>
<reference evidence="1 2" key="1">
    <citation type="journal article" date="2020" name="Nature">
        <title>Six reference-quality genomes reveal evolution of bat adaptations.</title>
        <authorList>
            <person name="Jebb D."/>
            <person name="Huang Z."/>
            <person name="Pippel M."/>
            <person name="Hughes G.M."/>
            <person name="Lavrichenko K."/>
            <person name="Devanna P."/>
            <person name="Winkler S."/>
            <person name="Jermiin L.S."/>
            <person name="Skirmuntt E.C."/>
            <person name="Katzourakis A."/>
            <person name="Burkitt-Gray L."/>
            <person name="Ray D.A."/>
            <person name="Sullivan K.A.M."/>
            <person name="Roscito J.G."/>
            <person name="Kirilenko B.M."/>
            <person name="Davalos L.M."/>
            <person name="Corthals A.P."/>
            <person name="Power M.L."/>
            <person name="Jones G."/>
            <person name="Ransome R.D."/>
            <person name="Dechmann D.K.N."/>
            <person name="Locatelli A.G."/>
            <person name="Puechmaille S.J."/>
            <person name="Fedrigo O."/>
            <person name="Jarvis E.D."/>
            <person name="Hiller M."/>
            <person name="Vernes S.C."/>
            <person name="Myers E.W."/>
            <person name="Teeling E.C."/>
        </authorList>
    </citation>
    <scope>NUCLEOTIDE SEQUENCE [LARGE SCALE GENOMIC DNA]</scope>
    <source>
        <strain evidence="1">MMyoMyo1</strain>
        <tissue evidence="1">Flight muscle</tissue>
    </source>
</reference>
<evidence type="ECO:0000313" key="2">
    <source>
        <dbReference type="Proteomes" id="UP000527355"/>
    </source>
</evidence>